<dbReference type="SUPFAM" id="SSF50118">
    <property type="entry name" value="Cell growth inhibitor/plasmid maintenance toxic component"/>
    <property type="match status" value="1"/>
</dbReference>
<keyword evidence="4" id="KW-0805">Transcription regulation</keyword>
<keyword evidence="3" id="KW-0678">Repressor</keyword>
<evidence type="ECO:0000256" key="3">
    <source>
        <dbReference type="ARBA" id="ARBA00022491"/>
    </source>
</evidence>
<dbReference type="EMBL" id="DSKI01000251">
    <property type="protein sequence ID" value="HEB42997.1"/>
    <property type="molecule type" value="Genomic_DNA"/>
</dbReference>
<comment type="caution">
    <text evidence="8">The sequence shown here is derived from an EMBL/GenBank/DDBJ whole genome shotgun (WGS) entry which is preliminary data.</text>
</comment>
<evidence type="ECO:0000256" key="6">
    <source>
        <dbReference type="ARBA" id="ARBA00029628"/>
    </source>
</evidence>
<sequence>MGRFRVHRLKSEDQLVVDLQSDFLHDLPTRVVAPLQPVEAVSWVIARLTPRFEVGGKTYVMATHRLAALPLSEIGPSIADLSARADEITAATDFLFQGF</sequence>
<dbReference type="InterPro" id="IPR011067">
    <property type="entry name" value="Plasmid_toxin/cell-grow_inhib"/>
</dbReference>
<dbReference type="GO" id="GO:0008657">
    <property type="term" value="F:DNA topoisomerase type II (double strand cut, ATP-hydrolyzing) inhibitor activity"/>
    <property type="evidence" value="ECO:0007669"/>
    <property type="project" value="InterPro"/>
</dbReference>
<evidence type="ECO:0000256" key="4">
    <source>
        <dbReference type="ARBA" id="ARBA00023015"/>
    </source>
</evidence>
<dbReference type="Gene3D" id="2.30.30.110">
    <property type="match status" value="1"/>
</dbReference>
<evidence type="ECO:0000313" key="8">
    <source>
        <dbReference type="EMBL" id="HEB42997.1"/>
    </source>
</evidence>
<evidence type="ECO:0000256" key="1">
    <source>
        <dbReference type="ARBA" id="ARBA00005230"/>
    </source>
</evidence>
<name>A0A7C1SW20_9HYPH</name>
<evidence type="ECO:0000256" key="5">
    <source>
        <dbReference type="ARBA" id="ARBA00023163"/>
    </source>
</evidence>
<organism evidence="8">
    <name type="scientific">Agrobacterium albertimagni</name>
    <dbReference type="NCBI Taxonomy" id="147266"/>
    <lineage>
        <taxon>Bacteria</taxon>
        <taxon>Pseudomonadati</taxon>
        <taxon>Pseudomonadota</taxon>
        <taxon>Alphaproteobacteria</taxon>
        <taxon>Hyphomicrobiales</taxon>
        <taxon>Rhizobiaceae</taxon>
        <taxon>Rhizobium/Agrobacterium group</taxon>
        <taxon>Agrobacterium</taxon>
    </lineage>
</organism>
<dbReference type="GO" id="GO:0006276">
    <property type="term" value="P:plasmid maintenance"/>
    <property type="evidence" value="ECO:0007669"/>
    <property type="project" value="InterPro"/>
</dbReference>
<accession>A0A7C1SW20</accession>
<gene>
    <name evidence="8" type="ORF">ENP70_04700</name>
</gene>
<protein>
    <recommendedName>
        <fullName evidence="2">Toxin CcdB</fullName>
    </recommendedName>
    <alternativeName>
        <fullName evidence="7">Cytotoxic protein CcdB</fullName>
    </alternativeName>
    <alternativeName>
        <fullName evidence="6">Protein LetD</fullName>
    </alternativeName>
</protein>
<reference evidence="8" key="1">
    <citation type="journal article" date="2020" name="mSystems">
        <title>Genome- and Community-Level Interaction Insights into Carbon Utilization and Element Cycling Functions of Hydrothermarchaeota in Hydrothermal Sediment.</title>
        <authorList>
            <person name="Zhou Z."/>
            <person name="Liu Y."/>
            <person name="Xu W."/>
            <person name="Pan J."/>
            <person name="Luo Z.H."/>
            <person name="Li M."/>
        </authorList>
    </citation>
    <scope>NUCLEOTIDE SEQUENCE [LARGE SCALE GENOMIC DNA]</scope>
    <source>
        <strain evidence="8">SpSt-243</strain>
    </source>
</reference>
<evidence type="ECO:0000256" key="7">
    <source>
        <dbReference type="ARBA" id="ARBA00033135"/>
    </source>
</evidence>
<keyword evidence="5" id="KW-0804">Transcription</keyword>
<dbReference type="Pfam" id="PF01845">
    <property type="entry name" value="CcdB"/>
    <property type="match status" value="1"/>
</dbReference>
<dbReference type="AlphaFoldDB" id="A0A7C1SW20"/>
<dbReference type="InterPro" id="IPR002712">
    <property type="entry name" value="CcdB"/>
</dbReference>
<comment type="similarity">
    <text evidence="1">Belongs to the CcdB toxin family.</text>
</comment>
<proteinExistence type="inferred from homology"/>
<evidence type="ECO:0000256" key="2">
    <source>
        <dbReference type="ARBA" id="ARBA00015075"/>
    </source>
</evidence>